<dbReference type="EMBL" id="CP136521">
    <property type="protein sequence ID" value="WOD43519.1"/>
    <property type="molecule type" value="Genomic_DNA"/>
</dbReference>
<dbReference type="PANTHER" id="PTHR30329">
    <property type="entry name" value="STATOR ELEMENT OF FLAGELLAR MOTOR COMPLEX"/>
    <property type="match status" value="1"/>
</dbReference>
<dbReference type="InterPro" id="IPR050330">
    <property type="entry name" value="Bact_OuterMem_StrucFunc"/>
</dbReference>
<keyword evidence="9" id="KW-1185">Reference proteome</keyword>
<dbReference type="AlphaFoldDB" id="A0AA97EN48"/>
<proteinExistence type="predicted"/>
<dbReference type="GO" id="GO:0009279">
    <property type="term" value="C:cell outer membrane"/>
    <property type="evidence" value="ECO:0007669"/>
    <property type="project" value="UniProtKB-SubCell"/>
</dbReference>
<dbReference type="KEGG" id="hws:RNZ46_16140"/>
<reference evidence="9" key="1">
    <citation type="submission" date="2024-06" db="EMBL/GenBank/DDBJ databases">
        <title>Hwangdonia haimaensis gen. nov., sp. nov., a member of the family Flavobacteriaceae isolated from the haima cold seep.</title>
        <authorList>
            <person name="Li J."/>
        </authorList>
    </citation>
    <scope>NUCLEOTIDE SEQUENCE [LARGE SCALE GENOMIC DNA]</scope>
    <source>
        <strain evidence="9">SCSIO 19198</strain>
    </source>
</reference>
<dbReference type="Proteomes" id="UP001302486">
    <property type="component" value="Chromosome"/>
</dbReference>
<evidence type="ECO:0000313" key="9">
    <source>
        <dbReference type="Proteomes" id="UP001302486"/>
    </source>
</evidence>
<dbReference type="SUPFAM" id="SSF103088">
    <property type="entry name" value="OmpA-like"/>
    <property type="match status" value="1"/>
</dbReference>
<dbReference type="Pfam" id="PF00691">
    <property type="entry name" value="OmpA"/>
    <property type="match status" value="1"/>
</dbReference>
<dbReference type="InterPro" id="IPR036737">
    <property type="entry name" value="OmpA-like_sf"/>
</dbReference>
<evidence type="ECO:0000256" key="1">
    <source>
        <dbReference type="ARBA" id="ARBA00004442"/>
    </source>
</evidence>
<name>A0AA97EN48_9FLAO</name>
<feature type="domain" description="OmpA-like" evidence="7">
    <location>
        <begin position="317"/>
        <end position="432"/>
    </location>
</feature>
<feature type="region of interest" description="Disordered" evidence="5">
    <location>
        <begin position="71"/>
        <end position="95"/>
    </location>
</feature>
<evidence type="ECO:0000256" key="3">
    <source>
        <dbReference type="ARBA" id="ARBA00023237"/>
    </source>
</evidence>
<dbReference type="InterPro" id="IPR006665">
    <property type="entry name" value="OmpA-like"/>
</dbReference>
<comment type="subcellular location">
    <subcellularLocation>
        <location evidence="1">Cell outer membrane</location>
    </subcellularLocation>
</comment>
<dbReference type="PRINTS" id="PR01021">
    <property type="entry name" value="OMPADOMAIN"/>
</dbReference>
<keyword evidence="6" id="KW-0732">Signal</keyword>
<feature type="chain" id="PRO_5041691087" evidence="6">
    <location>
        <begin position="24"/>
        <end position="432"/>
    </location>
</feature>
<dbReference type="RefSeq" id="WP_316983203.1">
    <property type="nucleotide sequence ID" value="NZ_CP136521.1"/>
</dbReference>
<accession>A0AA97EN48</accession>
<protein>
    <submittedName>
        <fullName evidence="8">OmpA family protein</fullName>
    </submittedName>
</protein>
<dbReference type="Gene3D" id="3.30.1330.60">
    <property type="entry name" value="OmpA-like domain"/>
    <property type="match status" value="1"/>
</dbReference>
<feature type="signal peptide" evidence="6">
    <location>
        <begin position="1"/>
        <end position="23"/>
    </location>
</feature>
<dbReference type="PANTHER" id="PTHR30329:SF21">
    <property type="entry name" value="LIPOPROTEIN YIAD-RELATED"/>
    <property type="match status" value="1"/>
</dbReference>
<dbReference type="InterPro" id="IPR006664">
    <property type="entry name" value="OMP_bac"/>
</dbReference>
<keyword evidence="3" id="KW-0998">Cell outer membrane</keyword>
<organism evidence="8 9">
    <name type="scientific">Hwangdonia lutea</name>
    <dbReference type="NCBI Taxonomy" id="3075823"/>
    <lineage>
        <taxon>Bacteria</taxon>
        <taxon>Pseudomonadati</taxon>
        <taxon>Bacteroidota</taxon>
        <taxon>Flavobacteriia</taxon>
        <taxon>Flavobacteriales</taxon>
        <taxon>Flavobacteriaceae</taxon>
        <taxon>Hwangdonia</taxon>
    </lineage>
</organism>
<evidence type="ECO:0000256" key="2">
    <source>
        <dbReference type="ARBA" id="ARBA00023136"/>
    </source>
</evidence>
<keyword evidence="2 4" id="KW-0472">Membrane</keyword>
<dbReference type="CDD" id="cd07185">
    <property type="entry name" value="OmpA_C-like"/>
    <property type="match status" value="1"/>
</dbReference>
<feature type="region of interest" description="Disordered" evidence="5">
    <location>
        <begin position="404"/>
        <end position="423"/>
    </location>
</feature>
<evidence type="ECO:0000259" key="7">
    <source>
        <dbReference type="PROSITE" id="PS51123"/>
    </source>
</evidence>
<evidence type="ECO:0000256" key="5">
    <source>
        <dbReference type="SAM" id="MobiDB-lite"/>
    </source>
</evidence>
<gene>
    <name evidence="8" type="ORF">RNZ46_16140</name>
</gene>
<sequence length="432" mass="48052">MKTKQVTIAWLFIFLLCAPTAHAQILKKLKKRAEEAAKETVLQKVEEKAAEETGRIMDTILDADKKIKKKKKKKRKSATKNGQDPMDEDETPQGDTLDSELTIYSKFDFVPGNKQVFFDEFSSDYVGDFPSKWNTNGSGEVVGTSSGTEKWLEMKPGYGTYYIPKLPELPEAFTIEFDLMATGLDNKTASTTVLKIILSDDTGFKLGNYAYAQISFCQYAAVGLWVRNSSKEINNQVKADIREALLNRPHISVAVNKQRLRLWVNQQKVVDIPSLLPPISRSYGLKFELNNFKAGKEQLFITNLKLAEGGQDLRSKLIAEGRVSTNAILFKSGSATLQPKSMGIIRQISQVLKQESDLNLNIVGHTDADGNDAKNLALSKQRAEAVKNTLVSIYGIDSARLDTEGKGETEPVADNSTTEGKAQNRRVEFIKV</sequence>
<evidence type="ECO:0000256" key="6">
    <source>
        <dbReference type="SAM" id="SignalP"/>
    </source>
</evidence>
<evidence type="ECO:0000256" key="4">
    <source>
        <dbReference type="PROSITE-ProRule" id="PRU00473"/>
    </source>
</evidence>
<dbReference type="PROSITE" id="PS51123">
    <property type="entry name" value="OMPA_2"/>
    <property type="match status" value="1"/>
</dbReference>
<evidence type="ECO:0000313" key="8">
    <source>
        <dbReference type="EMBL" id="WOD43519.1"/>
    </source>
</evidence>